<evidence type="ECO:0000256" key="3">
    <source>
        <dbReference type="ARBA" id="ARBA00022967"/>
    </source>
</evidence>
<dbReference type="GO" id="GO:0005524">
    <property type="term" value="F:ATP binding"/>
    <property type="evidence" value="ECO:0007669"/>
    <property type="project" value="UniProtKB-KW"/>
</dbReference>
<evidence type="ECO:0000313" key="6">
    <source>
        <dbReference type="Proteomes" id="UP001156666"/>
    </source>
</evidence>
<reference evidence="5" key="2">
    <citation type="submission" date="2023-01" db="EMBL/GenBank/DDBJ databases">
        <title>Draft genome sequence of Portibacter lacus strain NBRC 108769.</title>
        <authorList>
            <person name="Sun Q."/>
            <person name="Mori K."/>
        </authorList>
    </citation>
    <scope>NUCLEOTIDE SEQUENCE</scope>
    <source>
        <strain evidence="5">NBRC 108769</strain>
    </source>
</reference>
<dbReference type="EMBL" id="BSOH01000021">
    <property type="protein sequence ID" value="GLR18506.1"/>
    <property type="molecule type" value="Genomic_DNA"/>
</dbReference>
<keyword evidence="1" id="KW-0547">Nucleotide-binding</keyword>
<gene>
    <name evidence="5" type="ORF">GCM10007940_31220</name>
</gene>
<dbReference type="PANTHER" id="PTHR42798">
    <property type="entry name" value="LIPOPROTEIN-RELEASING SYSTEM ATP-BINDING PROTEIN LOLD"/>
    <property type="match status" value="1"/>
</dbReference>
<feature type="domain" description="ABC transporter" evidence="4">
    <location>
        <begin position="1"/>
        <end position="172"/>
    </location>
</feature>
<dbReference type="PROSITE" id="PS00211">
    <property type="entry name" value="ABC_TRANSPORTER_1"/>
    <property type="match status" value="1"/>
</dbReference>
<comment type="caution">
    <text evidence="5">The sequence shown here is derived from an EMBL/GenBank/DDBJ whole genome shotgun (WGS) entry which is preliminary data.</text>
</comment>
<reference evidence="5" key="1">
    <citation type="journal article" date="2014" name="Int. J. Syst. Evol. Microbiol.">
        <title>Complete genome sequence of Corynebacterium casei LMG S-19264T (=DSM 44701T), isolated from a smear-ripened cheese.</title>
        <authorList>
            <consortium name="US DOE Joint Genome Institute (JGI-PGF)"/>
            <person name="Walter F."/>
            <person name="Albersmeier A."/>
            <person name="Kalinowski J."/>
            <person name="Ruckert C."/>
        </authorList>
    </citation>
    <scope>NUCLEOTIDE SEQUENCE</scope>
    <source>
        <strain evidence="5">NBRC 108769</strain>
    </source>
</reference>
<sequence>MGKTTLLHLLGGLIKPKTGEIIIDGQDITSLSSKNIDQYRGQNIGIVFQKPHFIASINILSNLLLTQKLAGRKQDKNEILAILENLEIKHRAYAKPNTLSQGELQRASVARAVLNKPKVILADEPTSALDDQSCEQVIQLLQKTAVDLDAALLIVTHDGRLKDIVNHQILLG</sequence>
<dbReference type="PROSITE" id="PS50893">
    <property type="entry name" value="ABC_TRANSPORTER_2"/>
    <property type="match status" value="1"/>
</dbReference>
<dbReference type="Gene3D" id="3.40.50.300">
    <property type="entry name" value="P-loop containing nucleotide triphosphate hydrolases"/>
    <property type="match status" value="1"/>
</dbReference>
<dbReference type="SUPFAM" id="SSF52540">
    <property type="entry name" value="P-loop containing nucleoside triphosphate hydrolases"/>
    <property type="match status" value="1"/>
</dbReference>
<evidence type="ECO:0000256" key="1">
    <source>
        <dbReference type="ARBA" id="ARBA00022741"/>
    </source>
</evidence>
<evidence type="ECO:0000259" key="4">
    <source>
        <dbReference type="PROSITE" id="PS50893"/>
    </source>
</evidence>
<keyword evidence="2" id="KW-0067">ATP-binding</keyword>
<accession>A0AA37WE36</accession>
<dbReference type="GO" id="GO:0016887">
    <property type="term" value="F:ATP hydrolysis activity"/>
    <property type="evidence" value="ECO:0007669"/>
    <property type="project" value="InterPro"/>
</dbReference>
<evidence type="ECO:0000256" key="2">
    <source>
        <dbReference type="ARBA" id="ARBA00022840"/>
    </source>
</evidence>
<dbReference type="Pfam" id="PF00005">
    <property type="entry name" value="ABC_tran"/>
    <property type="match status" value="1"/>
</dbReference>
<dbReference type="InterPro" id="IPR027417">
    <property type="entry name" value="P-loop_NTPase"/>
</dbReference>
<dbReference type="InterPro" id="IPR003439">
    <property type="entry name" value="ABC_transporter-like_ATP-bd"/>
</dbReference>
<dbReference type="Proteomes" id="UP001156666">
    <property type="component" value="Unassembled WGS sequence"/>
</dbReference>
<organism evidence="5 6">
    <name type="scientific">Portibacter lacus</name>
    <dbReference type="NCBI Taxonomy" id="1099794"/>
    <lineage>
        <taxon>Bacteria</taxon>
        <taxon>Pseudomonadati</taxon>
        <taxon>Bacteroidota</taxon>
        <taxon>Saprospiria</taxon>
        <taxon>Saprospirales</taxon>
        <taxon>Haliscomenobacteraceae</taxon>
        <taxon>Portibacter</taxon>
    </lineage>
</organism>
<name>A0AA37WE36_9BACT</name>
<dbReference type="PANTHER" id="PTHR42798:SF2">
    <property type="entry name" value="ABC TRANSPORTER ATP-BINDING PROTEIN MG467-RELATED"/>
    <property type="match status" value="1"/>
</dbReference>
<protein>
    <recommendedName>
        <fullName evidence="4">ABC transporter domain-containing protein</fullName>
    </recommendedName>
</protein>
<keyword evidence="3" id="KW-1278">Translocase</keyword>
<dbReference type="AlphaFoldDB" id="A0AA37WE36"/>
<dbReference type="InterPro" id="IPR017871">
    <property type="entry name" value="ABC_transporter-like_CS"/>
</dbReference>
<evidence type="ECO:0000313" key="5">
    <source>
        <dbReference type="EMBL" id="GLR18506.1"/>
    </source>
</evidence>
<proteinExistence type="predicted"/>
<keyword evidence="6" id="KW-1185">Reference proteome</keyword>